<proteinExistence type="predicted"/>
<comment type="caution">
    <text evidence="5">The sequence shown here is derived from an EMBL/GenBank/DDBJ whole genome shotgun (WGS) entry which is preliminary data.</text>
</comment>
<accession>I0KX50</accession>
<dbReference type="SMART" id="SM01208">
    <property type="entry name" value="G5"/>
    <property type="match status" value="1"/>
</dbReference>
<sequence>MFATTLIAVTMQPPPGPAHPPPYGPGPQPAAAPNWFRRASPGRRVAVILGSVALSVLLLCCAGTAIVGALTGEPEPKRTGTAAEQPQQPIVAAPAEPTQEAPAQAQSPEASPSATSAPTSSAPTPATAAPSPVVRVTTVTERAAIRHGERTVKDASLAEGKRVVRTKGVDGVRTLTYQVTTTDGVQTGKRLVKSTVTKQPVTEVVAVGTKKKSNCDPNYSPCVPIASDVDCAGGSGNGPAYVSGVVTVIGDDIYDLDRDNDGYGCD</sequence>
<dbReference type="Pfam" id="PF07501">
    <property type="entry name" value="G5"/>
    <property type="match status" value="1"/>
</dbReference>
<evidence type="ECO:0000256" key="1">
    <source>
        <dbReference type="ARBA" id="ARBA00022729"/>
    </source>
</evidence>
<evidence type="ECO:0000313" key="6">
    <source>
        <dbReference type="Proteomes" id="UP000003448"/>
    </source>
</evidence>
<name>I0KX50_9ACTN</name>
<keyword evidence="3" id="KW-0472">Membrane</keyword>
<protein>
    <recommendedName>
        <fullName evidence="4">G5 domain-containing protein</fullName>
    </recommendedName>
</protein>
<feature type="compositionally biased region" description="Pro residues" evidence="2">
    <location>
        <begin position="12"/>
        <end position="29"/>
    </location>
</feature>
<evidence type="ECO:0000256" key="3">
    <source>
        <dbReference type="SAM" id="Phobius"/>
    </source>
</evidence>
<dbReference type="InterPro" id="IPR011098">
    <property type="entry name" value="G5_dom"/>
</dbReference>
<dbReference type="EMBL" id="CAIE01000011">
    <property type="protein sequence ID" value="CCH16147.1"/>
    <property type="molecule type" value="Genomic_DNA"/>
</dbReference>
<keyword evidence="3" id="KW-0812">Transmembrane</keyword>
<evidence type="ECO:0000259" key="4">
    <source>
        <dbReference type="PROSITE" id="PS51109"/>
    </source>
</evidence>
<keyword evidence="3" id="KW-1133">Transmembrane helix</keyword>
<gene>
    <name evidence="5" type="ORF">MILUP08_41058</name>
</gene>
<dbReference type="AlphaFoldDB" id="I0KX50"/>
<evidence type="ECO:0000313" key="5">
    <source>
        <dbReference type="EMBL" id="CCH16147.1"/>
    </source>
</evidence>
<dbReference type="STRING" id="1150864.MILUP08_41058"/>
<dbReference type="Proteomes" id="UP000003448">
    <property type="component" value="Unassembled WGS sequence"/>
</dbReference>
<feature type="transmembrane region" description="Helical" evidence="3">
    <location>
        <begin position="45"/>
        <end position="70"/>
    </location>
</feature>
<keyword evidence="6" id="KW-1185">Reference proteome</keyword>
<dbReference type="PROSITE" id="PS51109">
    <property type="entry name" value="G5"/>
    <property type="match status" value="1"/>
</dbReference>
<dbReference type="eggNOG" id="COG3583">
    <property type="taxonomic scope" value="Bacteria"/>
</dbReference>
<feature type="region of interest" description="Disordered" evidence="2">
    <location>
        <begin position="94"/>
        <end position="133"/>
    </location>
</feature>
<reference evidence="6" key="1">
    <citation type="journal article" date="2012" name="J. Bacteriol.">
        <title>Genome Sequence of Micromonospora lupini Lupac 08, Isolated from Root Nodules of Lupinus angustifolius.</title>
        <authorList>
            <person name="Alonso-Vega P."/>
            <person name="Normand P."/>
            <person name="Bacigalupe R."/>
            <person name="Pujic P."/>
            <person name="Lajus A."/>
            <person name="Vallenet D."/>
            <person name="Carro L."/>
            <person name="Coll P."/>
            <person name="Trujillo M.E."/>
        </authorList>
    </citation>
    <scope>NUCLEOTIDE SEQUENCE [LARGE SCALE GENOMIC DNA]</scope>
    <source>
        <strain evidence="6">Lupac 08</strain>
    </source>
</reference>
<evidence type="ECO:0000256" key="2">
    <source>
        <dbReference type="SAM" id="MobiDB-lite"/>
    </source>
</evidence>
<feature type="domain" description="G5" evidence="4">
    <location>
        <begin position="131"/>
        <end position="211"/>
    </location>
</feature>
<dbReference type="Gene3D" id="2.20.230.10">
    <property type="entry name" value="Resuscitation-promoting factor rpfb"/>
    <property type="match status" value="1"/>
</dbReference>
<organism evidence="5 6">
    <name type="scientific">Micromonospora lupini str. Lupac 08</name>
    <dbReference type="NCBI Taxonomy" id="1150864"/>
    <lineage>
        <taxon>Bacteria</taxon>
        <taxon>Bacillati</taxon>
        <taxon>Actinomycetota</taxon>
        <taxon>Actinomycetes</taxon>
        <taxon>Micromonosporales</taxon>
        <taxon>Micromonosporaceae</taxon>
        <taxon>Micromonospora</taxon>
    </lineage>
</organism>
<keyword evidence="1" id="KW-0732">Signal</keyword>
<feature type="region of interest" description="Disordered" evidence="2">
    <location>
        <begin position="9"/>
        <end position="29"/>
    </location>
</feature>